<dbReference type="GO" id="GO:0008168">
    <property type="term" value="F:methyltransferase activity"/>
    <property type="evidence" value="ECO:0007669"/>
    <property type="project" value="TreeGrafter"/>
</dbReference>
<dbReference type="AlphaFoldDB" id="A0A9P7H8U3"/>
<dbReference type="SUPFAM" id="SSF53335">
    <property type="entry name" value="S-adenosyl-L-methionine-dependent methyltransferases"/>
    <property type="match status" value="1"/>
</dbReference>
<keyword evidence="4" id="KW-1185">Reference proteome</keyword>
<comment type="similarity">
    <text evidence="1">Belongs to the methyltransferase superfamily. LaeA methyltransferase family.</text>
</comment>
<accession>A0A9P7H8U3</accession>
<feature type="compositionally biased region" description="Polar residues" evidence="2">
    <location>
        <begin position="1"/>
        <end position="12"/>
    </location>
</feature>
<evidence type="ECO:0000256" key="1">
    <source>
        <dbReference type="ARBA" id="ARBA00038158"/>
    </source>
</evidence>
<protein>
    <recommendedName>
        <fullName evidence="5">Transcription factor domain-containing protein</fullName>
    </recommendedName>
</protein>
<dbReference type="Gene3D" id="3.40.50.150">
    <property type="entry name" value="Vaccinia Virus protein VP39"/>
    <property type="match status" value="1"/>
</dbReference>
<dbReference type="Pfam" id="PF13489">
    <property type="entry name" value="Methyltransf_23"/>
    <property type="match status" value="1"/>
</dbReference>
<gene>
    <name evidence="3" type="ORF">KAF25_002978</name>
</gene>
<dbReference type="InterPro" id="IPR029063">
    <property type="entry name" value="SAM-dependent_MTases_sf"/>
</dbReference>
<comment type="caution">
    <text evidence="3">The sequence shown here is derived from an EMBL/GenBank/DDBJ whole genome shotgun (WGS) entry which is preliminary data.</text>
</comment>
<evidence type="ECO:0000256" key="2">
    <source>
        <dbReference type="SAM" id="MobiDB-lite"/>
    </source>
</evidence>
<dbReference type="CDD" id="cd12148">
    <property type="entry name" value="fungal_TF_MHR"/>
    <property type="match status" value="1"/>
</dbReference>
<organism evidence="3 4">
    <name type="scientific">Fusarium avenaceum</name>
    <dbReference type="NCBI Taxonomy" id="40199"/>
    <lineage>
        <taxon>Eukaryota</taxon>
        <taxon>Fungi</taxon>
        <taxon>Dikarya</taxon>
        <taxon>Ascomycota</taxon>
        <taxon>Pezizomycotina</taxon>
        <taxon>Sordariomycetes</taxon>
        <taxon>Hypocreomycetidae</taxon>
        <taxon>Hypocreales</taxon>
        <taxon>Nectriaceae</taxon>
        <taxon>Fusarium</taxon>
        <taxon>Fusarium tricinctum species complex</taxon>
    </lineage>
</organism>
<evidence type="ECO:0000313" key="3">
    <source>
        <dbReference type="EMBL" id="KAG5660372.1"/>
    </source>
</evidence>
<dbReference type="CDD" id="cd02440">
    <property type="entry name" value="AdoMet_MTases"/>
    <property type="match status" value="1"/>
</dbReference>
<name>A0A9P7H8U3_9HYPO</name>
<dbReference type="PANTHER" id="PTHR43591">
    <property type="entry name" value="METHYLTRANSFERASE"/>
    <property type="match status" value="1"/>
</dbReference>
<dbReference type="PANTHER" id="PTHR43591:SF10">
    <property type="entry name" value="ABC TRANSMEMBRANE TYPE-1 DOMAIN-CONTAINING PROTEIN-RELATED"/>
    <property type="match status" value="1"/>
</dbReference>
<dbReference type="Proteomes" id="UP000782241">
    <property type="component" value="Unassembled WGS sequence"/>
</dbReference>
<dbReference type="EMBL" id="JAGPUO010000009">
    <property type="protein sequence ID" value="KAG5660372.1"/>
    <property type="molecule type" value="Genomic_DNA"/>
</dbReference>
<feature type="region of interest" description="Disordered" evidence="2">
    <location>
        <begin position="1"/>
        <end position="48"/>
    </location>
</feature>
<proteinExistence type="inferred from homology"/>
<evidence type="ECO:0008006" key="5">
    <source>
        <dbReference type="Google" id="ProtNLM"/>
    </source>
</evidence>
<sequence>MPTVTSHHTTVMGSHIGPHSQAQLEPAGPEDGILEEDIDSSLGDDATTSTASISSSILEYRNFQGRTFHSDKYNTDPLTPNDEQQRMSIDITHHYLTLLLDGQLTLAPLKENMEKVLDVGTGTGIWAIDFADEHPNTEVIGTDLSPIQPSWVPPNVKFEIEDATNTWSWSDNTFDLVHMRYLIGSITDWGALFKEAFRCCKPDGFVESVEVNPIFLSDDNTIAKDSPINTWNKVCEEGGKAFGRSLCDVPNDVQLLRAAGFVDIQVTDFKVPVGGWAKDPKLRRVGQFLRATIENDLEGYTLMTYQHILGWPKDEYELFLVKMRKALRNGKIHGYMRNRYAVRGRDPAAEDVSDSKTLATTIAVLLTVDHEEISTESHLESTDLLYFIHRIPPLLVPILIDLYFENVYQSDLLLHKPTFLQALANQTIRPHILLSVCAWGANFYRDDAGKATLKEAGLMTEWAKKAGELVFQEAEELHQDNIVTCSVVSAVKSKEDNFTSRLQEIYRVENDISTWWQRVPSDMKIEVTGVPIIKQRELPKMLLVNLVYCQSLCALHSSIVPLFCWSKCDGSYSSARQVSAQIAFEHSCAISSLMKFVLATDCPISAMPLFVAYAAYSSCAVQIPFLWCSEVTIRERARANVEANINMIQRMSSYWKLASLLQVYARCLHDTHKRNPPTISNEPRYTDGSVFCSFNVDLLAAKSSILEFTGILRSGDNGYVKSGEESRDLSLIQPDSMPLCQSPNPVVDEKFETRTMENRPLERTPHTPHTNMEQQQAVGQLDTGGNEWPTLDMFGSLLDADITSFLSMDENVDFSFLNTDVM</sequence>
<reference evidence="3" key="1">
    <citation type="submission" date="2021-04" db="EMBL/GenBank/DDBJ databases">
        <title>Draft genome of Fusarium avenaceum strain F156N33, isolated from an atmospheric sample in Virginia.</title>
        <authorList>
            <person name="Yang S."/>
            <person name="Vinatzer B.A."/>
            <person name="Coleman J."/>
        </authorList>
    </citation>
    <scope>NUCLEOTIDE SEQUENCE</scope>
    <source>
        <strain evidence="3">F156N33</strain>
    </source>
</reference>
<evidence type="ECO:0000313" key="4">
    <source>
        <dbReference type="Proteomes" id="UP000782241"/>
    </source>
</evidence>